<evidence type="ECO:0000256" key="3">
    <source>
        <dbReference type="ARBA" id="ARBA00022989"/>
    </source>
</evidence>
<organism evidence="6 7">
    <name type="scientific">Hyphococcus aureus</name>
    <dbReference type="NCBI Taxonomy" id="2666033"/>
    <lineage>
        <taxon>Bacteria</taxon>
        <taxon>Pseudomonadati</taxon>
        <taxon>Pseudomonadota</taxon>
        <taxon>Alphaproteobacteria</taxon>
        <taxon>Parvularculales</taxon>
        <taxon>Parvularculaceae</taxon>
        <taxon>Hyphococcus</taxon>
    </lineage>
</organism>
<comment type="caution">
    <text evidence="6">The sequence shown here is derived from an EMBL/GenBank/DDBJ whole genome shotgun (WGS) entry which is preliminary data.</text>
</comment>
<dbReference type="Proteomes" id="UP001596116">
    <property type="component" value="Unassembled WGS sequence"/>
</dbReference>
<sequence>MVKWQGRRQSRNVEDRRGAAAAGGAGILLMLLRLIIGRFGIRGLLFVGVIGVGLYMAGVNPMALLQGGGVGQQQAEPIDDESSQFVRAVLAETEDVWSRLFEEAGSDYPEPTLVMFTGNTQSGCGFASSGTGPFYCPADQKLYLDVGFFRELAQRFGAPGDFAAAYVIAHEVGHHVQTVTGISNQVRTAQQRARGEAEANAYQVMMELQADCYAGVWAHYADRMGQFLDAGDIAEGLKAAEVIGDDALQRGAGQEVKPEKFTHGSSAQRQRWFTQGYRSGSVDACDTFNTQDL</sequence>
<dbReference type="InterPro" id="IPR007343">
    <property type="entry name" value="Uncharacterised_pept_Zn_put"/>
</dbReference>
<protein>
    <submittedName>
        <fullName evidence="6">Neutral zinc metallopeptidase</fullName>
    </submittedName>
</protein>
<accession>A0ABW1KV24</accession>
<keyword evidence="4 5" id="KW-0472">Membrane</keyword>
<dbReference type="RefSeq" id="WP_379880134.1">
    <property type="nucleotide sequence ID" value="NZ_JBHPON010000001.1"/>
</dbReference>
<keyword evidence="2 5" id="KW-0812">Transmembrane</keyword>
<evidence type="ECO:0000256" key="1">
    <source>
        <dbReference type="ARBA" id="ARBA00004167"/>
    </source>
</evidence>
<reference evidence="6 7" key="1">
    <citation type="submission" date="2024-09" db="EMBL/GenBank/DDBJ databases">
        <authorList>
            <person name="Zhang Z.-H."/>
        </authorList>
    </citation>
    <scope>NUCLEOTIDE SEQUENCE [LARGE SCALE GENOMIC DNA]</scope>
    <source>
        <strain evidence="6 7">HHTR114</strain>
    </source>
</reference>
<name>A0ABW1KV24_9PROT</name>
<dbReference type="PANTHER" id="PTHR30168">
    <property type="entry name" value="PUTATIVE MEMBRANE PROTEIN YPFJ"/>
    <property type="match status" value="1"/>
</dbReference>
<dbReference type="PANTHER" id="PTHR30168:SF0">
    <property type="entry name" value="INNER MEMBRANE PROTEIN"/>
    <property type="match status" value="1"/>
</dbReference>
<dbReference type="Pfam" id="PF04228">
    <property type="entry name" value="Zn_peptidase"/>
    <property type="match status" value="1"/>
</dbReference>
<keyword evidence="7" id="KW-1185">Reference proteome</keyword>
<comment type="subcellular location">
    <subcellularLocation>
        <location evidence="1">Membrane</location>
        <topology evidence="1">Single-pass membrane protein</topology>
    </subcellularLocation>
</comment>
<evidence type="ECO:0000256" key="5">
    <source>
        <dbReference type="SAM" id="Phobius"/>
    </source>
</evidence>
<dbReference type="SUPFAM" id="SSF55486">
    <property type="entry name" value="Metalloproteases ('zincins'), catalytic domain"/>
    <property type="match status" value="1"/>
</dbReference>
<dbReference type="EMBL" id="JBHPON010000001">
    <property type="protein sequence ID" value="MFC6034538.1"/>
    <property type="molecule type" value="Genomic_DNA"/>
</dbReference>
<evidence type="ECO:0000313" key="7">
    <source>
        <dbReference type="Proteomes" id="UP001596116"/>
    </source>
</evidence>
<proteinExistence type="predicted"/>
<feature type="transmembrane region" description="Helical" evidence="5">
    <location>
        <begin position="43"/>
        <end position="64"/>
    </location>
</feature>
<evidence type="ECO:0000256" key="2">
    <source>
        <dbReference type="ARBA" id="ARBA00022692"/>
    </source>
</evidence>
<keyword evidence="3 5" id="KW-1133">Transmembrane helix</keyword>
<gene>
    <name evidence="6" type="ORF">ACFMB1_03225</name>
</gene>
<evidence type="ECO:0000256" key="4">
    <source>
        <dbReference type="ARBA" id="ARBA00023136"/>
    </source>
</evidence>
<evidence type="ECO:0000313" key="6">
    <source>
        <dbReference type="EMBL" id="MFC6034538.1"/>
    </source>
</evidence>
<feature type="transmembrane region" description="Helical" evidence="5">
    <location>
        <begin position="18"/>
        <end position="36"/>
    </location>
</feature>